<proteinExistence type="predicted"/>
<accession>A0A8D5FLX6</accession>
<reference evidence="2" key="1">
    <citation type="submission" date="2020-09" db="EMBL/GenBank/DDBJ databases">
        <title>Desulfogranum mesoprofundum gen. nov., sp. nov., a novel mesophilic, sulfate-reducing chemolithoautotroph isolated from a deep-sea hydrothermal vent chimney in the Suiyo Seamount.</title>
        <authorList>
            <person name="Hashimoto Y."/>
            <person name="Nakagawa S."/>
        </authorList>
    </citation>
    <scope>NUCLEOTIDE SEQUENCE</scope>
    <source>
        <strain evidence="2">KT2</strain>
    </source>
</reference>
<evidence type="ECO:0000313" key="2">
    <source>
        <dbReference type="EMBL" id="BCL61433.1"/>
    </source>
</evidence>
<sequence>MGMKKEYGVAVLLALSLSIVSQPMDIFATTTAGEQNSSIEEIDPGNEVPVFTSPEEALNVANLAEKAALDDDDLKTALSDLKNAHDALLAAKQSRNRNTISAARRTLETAEKNYMKELSQVSGVAEPDINSMHDAGMNWGKIGHELGVNPDMLGLGHDINDTPRSQGMKPEIDHMSGVGVQELNEATARNMESGWFSGHGSNIQAGIHEPGSGGYSSGMISGAGGMMSSAGKNDNHGSMGGNDHDNDMSAGSMESENSWGGSSSSSSGNQDHDTGMNGNDHSGGSGGHGGGSEGNGSGGHEGSSGDHGGKW</sequence>
<dbReference type="EMBL" id="AP024086">
    <property type="protein sequence ID" value="BCL61433.1"/>
    <property type="molecule type" value="Genomic_DNA"/>
</dbReference>
<feature type="compositionally biased region" description="Gly residues" evidence="1">
    <location>
        <begin position="211"/>
        <end position="220"/>
    </location>
</feature>
<dbReference type="Proteomes" id="UP000826725">
    <property type="component" value="Chromosome"/>
</dbReference>
<dbReference type="RefSeq" id="WP_228853889.1">
    <property type="nucleotide sequence ID" value="NZ_AP024086.1"/>
</dbReference>
<keyword evidence="3" id="KW-1185">Reference proteome</keyword>
<evidence type="ECO:0000313" key="3">
    <source>
        <dbReference type="Proteomes" id="UP000826725"/>
    </source>
</evidence>
<dbReference type="KEGG" id="dbk:DGMP_21260"/>
<dbReference type="AlphaFoldDB" id="A0A8D5FLX6"/>
<feature type="compositionally biased region" description="Gly residues" evidence="1">
    <location>
        <begin position="281"/>
        <end position="302"/>
    </location>
</feature>
<feature type="compositionally biased region" description="Low complexity" evidence="1">
    <location>
        <begin position="251"/>
        <end position="269"/>
    </location>
</feature>
<feature type="region of interest" description="Disordered" evidence="1">
    <location>
        <begin position="201"/>
        <end position="220"/>
    </location>
</feature>
<name>A0A8D5FLX6_9BACT</name>
<evidence type="ECO:0000256" key="1">
    <source>
        <dbReference type="SAM" id="MobiDB-lite"/>
    </source>
</evidence>
<organism evidence="2 3">
    <name type="scientific">Desulfomarina profundi</name>
    <dbReference type="NCBI Taxonomy" id="2772557"/>
    <lineage>
        <taxon>Bacteria</taxon>
        <taxon>Pseudomonadati</taxon>
        <taxon>Thermodesulfobacteriota</taxon>
        <taxon>Desulfobulbia</taxon>
        <taxon>Desulfobulbales</taxon>
        <taxon>Desulfobulbaceae</taxon>
        <taxon>Desulfomarina</taxon>
    </lineage>
</organism>
<feature type="region of interest" description="Disordered" evidence="1">
    <location>
        <begin position="226"/>
        <end position="311"/>
    </location>
</feature>
<gene>
    <name evidence="2" type="ORF">DGMP_21260</name>
</gene>
<evidence type="ECO:0008006" key="4">
    <source>
        <dbReference type="Google" id="ProtNLM"/>
    </source>
</evidence>
<protein>
    <recommendedName>
        <fullName evidence="4">DUF5667 domain-containing protein</fullName>
    </recommendedName>
</protein>